<dbReference type="Proteomes" id="UP000014500">
    <property type="component" value="Unassembled WGS sequence"/>
</dbReference>
<evidence type="ECO:0000256" key="4">
    <source>
        <dbReference type="ARBA" id="ARBA00023125"/>
    </source>
</evidence>
<evidence type="ECO:0000259" key="7">
    <source>
        <dbReference type="PROSITE" id="PS50950"/>
    </source>
</evidence>
<keyword evidence="9" id="KW-1185">Reference proteome</keyword>
<dbReference type="PANTHER" id="PTHR46600:SF7">
    <property type="entry name" value="SI:DKEY-228B2.6-RELATED"/>
    <property type="match status" value="1"/>
</dbReference>
<keyword evidence="2 5" id="KW-0863">Zinc-finger</keyword>
<keyword evidence="1" id="KW-0479">Metal-binding</keyword>
<dbReference type="InterPro" id="IPR026516">
    <property type="entry name" value="THAP1/10"/>
</dbReference>
<reference evidence="8" key="2">
    <citation type="submission" date="2015-02" db="UniProtKB">
        <authorList>
            <consortium name="EnsemblMetazoa"/>
        </authorList>
    </citation>
    <scope>IDENTIFICATION</scope>
</reference>
<reference evidence="9" key="1">
    <citation type="submission" date="2011-05" db="EMBL/GenBank/DDBJ databases">
        <authorList>
            <person name="Richards S.R."/>
            <person name="Qu J."/>
            <person name="Jiang H."/>
            <person name="Jhangiani S.N."/>
            <person name="Agravi P."/>
            <person name="Goodspeed R."/>
            <person name="Gross S."/>
            <person name="Mandapat C."/>
            <person name="Jackson L."/>
            <person name="Mathew T."/>
            <person name="Pu L."/>
            <person name="Thornton R."/>
            <person name="Saada N."/>
            <person name="Wilczek-Boney K.B."/>
            <person name="Lee S."/>
            <person name="Kovar C."/>
            <person name="Wu Y."/>
            <person name="Scherer S.E."/>
            <person name="Worley K.C."/>
            <person name="Muzny D.M."/>
            <person name="Gibbs R."/>
        </authorList>
    </citation>
    <scope>NUCLEOTIDE SEQUENCE</scope>
    <source>
        <strain evidence="9">Brora</strain>
    </source>
</reference>
<keyword evidence="4 5" id="KW-0238">DNA-binding</keyword>
<dbReference type="GO" id="GO:0003700">
    <property type="term" value="F:DNA-binding transcription factor activity"/>
    <property type="evidence" value="ECO:0007669"/>
    <property type="project" value="TreeGrafter"/>
</dbReference>
<dbReference type="SUPFAM" id="SSF57716">
    <property type="entry name" value="Glucocorticoid receptor-like (DNA-binding domain)"/>
    <property type="match status" value="1"/>
</dbReference>
<dbReference type="PhylomeDB" id="T1IRV2"/>
<dbReference type="EMBL" id="JH431388">
    <property type="status" value="NOT_ANNOTATED_CDS"/>
    <property type="molecule type" value="Genomic_DNA"/>
</dbReference>
<dbReference type="SMART" id="SM00692">
    <property type="entry name" value="DM3"/>
    <property type="match status" value="1"/>
</dbReference>
<dbReference type="GO" id="GO:0005634">
    <property type="term" value="C:nucleus"/>
    <property type="evidence" value="ECO:0007669"/>
    <property type="project" value="TreeGrafter"/>
</dbReference>
<evidence type="ECO:0000256" key="5">
    <source>
        <dbReference type="PROSITE-ProRule" id="PRU00309"/>
    </source>
</evidence>
<dbReference type="GO" id="GO:0006357">
    <property type="term" value="P:regulation of transcription by RNA polymerase II"/>
    <property type="evidence" value="ECO:0007669"/>
    <property type="project" value="TreeGrafter"/>
</dbReference>
<dbReference type="EnsemblMetazoa" id="SMAR003802-RA">
    <property type="protein sequence ID" value="SMAR003802-PA"/>
    <property type="gene ID" value="SMAR003802"/>
</dbReference>
<evidence type="ECO:0000256" key="6">
    <source>
        <dbReference type="SAM" id="MobiDB-lite"/>
    </source>
</evidence>
<dbReference type="SMART" id="SM00980">
    <property type="entry name" value="THAP"/>
    <property type="match status" value="1"/>
</dbReference>
<sequence>METESDVPTSPTSASSSFELEPEPEPKTKDKIIQASPPVRVTLLFTSSWFFPREFLEMVFYCAVYICRKNAAIKREKLTFFRFPTEQTLRDEWMEVLQLKTIHPSYRICSKHFSSDSFEVSPEIFKSIGWKDRVKLKLKAGAIPTKYLTSNVESDEKPIINIASTVYQPYIFLNHTTVLERTETEQIFTSTNFEEEDAPCLERELTLEMVGTINSQHPIVRVAVDEDTSWLENYNYMQPVVKTDENERSFVSETVLNETLDPGNVVNETLDPGNIVNETLDPGNVVNETYFDSGNAVNENFEPANVKIEADDRSITCFQSDLVEEPCVKIEVMEDSDIYADERIESCMDELVNDEKHRQMLQRKQVVKLKYNWINQVNIMNKRIYCMTLILK</sequence>
<dbReference type="AlphaFoldDB" id="T1IRV2"/>
<evidence type="ECO:0000256" key="2">
    <source>
        <dbReference type="ARBA" id="ARBA00022771"/>
    </source>
</evidence>
<feature type="region of interest" description="Disordered" evidence="6">
    <location>
        <begin position="1"/>
        <end position="32"/>
    </location>
</feature>
<accession>T1IRV2</accession>
<dbReference type="InterPro" id="IPR038441">
    <property type="entry name" value="THAP_Znf_sf"/>
</dbReference>
<feature type="compositionally biased region" description="Polar residues" evidence="6">
    <location>
        <begin position="1"/>
        <end position="12"/>
    </location>
</feature>
<dbReference type="PANTHER" id="PTHR46600">
    <property type="entry name" value="THAP DOMAIN-CONTAINING"/>
    <property type="match status" value="1"/>
</dbReference>
<evidence type="ECO:0000256" key="1">
    <source>
        <dbReference type="ARBA" id="ARBA00022723"/>
    </source>
</evidence>
<name>T1IRV2_STRMM</name>
<evidence type="ECO:0000313" key="8">
    <source>
        <dbReference type="EnsemblMetazoa" id="SMAR003802-PA"/>
    </source>
</evidence>
<dbReference type="Pfam" id="PF05485">
    <property type="entry name" value="THAP"/>
    <property type="match status" value="1"/>
</dbReference>
<dbReference type="eggNOG" id="ENOG502SZZ7">
    <property type="taxonomic scope" value="Eukaryota"/>
</dbReference>
<dbReference type="HOGENOM" id="CLU_704619_0_0_1"/>
<organism evidence="8 9">
    <name type="scientific">Strigamia maritima</name>
    <name type="common">European centipede</name>
    <name type="synonym">Geophilus maritimus</name>
    <dbReference type="NCBI Taxonomy" id="126957"/>
    <lineage>
        <taxon>Eukaryota</taxon>
        <taxon>Metazoa</taxon>
        <taxon>Ecdysozoa</taxon>
        <taxon>Arthropoda</taxon>
        <taxon>Myriapoda</taxon>
        <taxon>Chilopoda</taxon>
        <taxon>Pleurostigmophora</taxon>
        <taxon>Geophilomorpha</taxon>
        <taxon>Linotaeniidae</taxon>
        <taxon>Strigamia</taxon>
    </lineage>
</organism>
<proteinExistence type="predicted"/>
<protein>
    <recommendedName>
        <fullName evidence="7">THAP-type domain-containing protein</fullName>
    </recommendedName>
</protein>
<evidence type="ECO:0000313" key="9">
    <source>
        <dbReference type="Proteomes" id="UP000014500"/>
    </source>
</evidence>
<dbReference type="GO" id="GO:0000978">
    <property type="term" value="F:RNA polymerase II cis-regulatory region sequence-specific DNA binding"/>
    <property type="evidence" value="ECO:0007669"/>
    <property type="project" value="TreeGrafter"/>
</dbReference>
<dbReference type="InterPro" id="IPR006612">
    <property type="entry name" value="THAP_Znf"/>
</dbReference>
<evidence type="ECO:0000256" key="3">
    <source>
        <dbReference type="ARBA" id="ARBA00022833"/>
    </source>
</evidence>
<dbReference type="Gene3D" id="6.20.210.20">
    <property type="entry name" value="THAP domain"/>
    <property type="match status" value="1"/>
</dbReference>
<dbReference type="PROSITE" id="PS50950">
    <property type="entry name" value="ZF_THAP"/>
    <property type="match status" value="1"/>
</dbReference>
<dbReference type="GO" id="GO:0008270">
    <property type="term" value="F:zinc ion binding"/>
    <property type="evidence" value="ECO:0007669"/>
    <property type="project" value="UniProtKB-KW"/>
</dbReference>
<keyword evidence="3" id="KW-0862">Zinc</keyword>
<feature type="domain" description="THAP-type" evidence="7">
    <location>
        <begin position="58"/>
        <end position="147"/>
    </location>
</feature>